<protein>
    <submittedName>
        <fullName evidence="1">Uncharacterized protein</fullName>
    </submittedName>
</protein>
<dbReference type="STRING" id="128403.WA1_32750"/>
<evidence type="ECO:0000313" key="2">
    <source>
        <dbReference type="Proteomes" id="UP000076925"/>
    </source>
</evidence>
<dbReference type="AlphaFoldDB" id="A0A139X480"/>
<dbReference type="Proteomes" id="UP000076925">
    <property type="component" value="Unassembled WGS sequence"/>
</dbReference>
<comment type="caution">
    <text evidence="1">The sequence shown here is derived from an EMBL/GenBank/DDBJ whole genome shotgun (WGS) entry which is preliminary data.</text>
</comment>
<sequence length="154" mass="17718">MSIEKGDRVITPNGQGEVIDDNIYNGLFAIFSNPQMKVKLDSSGEEKEFRQEDLTIQAKKPSQKEAIEAVDKLKEQLDKIPNLPKREKGELPNHLEYFKEDIQTNDDLKKQIGITNLDYVDKTLGAIKKTDSTADSWKEIESNLKIVRWWIRAK</sequence>
<proteinExistence type="predicted"/>
<evidence type="ECO:0000313" key="1">
    <source>
        <dbReference type="EMBL" id="KYC39488.1"/>
    </source>
</evidence>
<name>A0A139X480_9CYAN</name>
<dbReference type="EMBL" id="ANNX02000035">
    <property type="protein sequence ID" value="KYC39488.1"/>
    <property type="molecule type" value="Genomic_DNA"/>
</dbReference>
<gene>
    <name evidence="1" type="ORF">WA1_32750</name>
</gene>
<keyword evidence="2" id="KW-1185">Reference proteome</keyword>
<organism evidence="1 2">
    <name type="scientific">Scytonema hofmannii PCC 7110</name>
    <dbReference type="NCBI Taxonomy" id="128403"/>
    <lineage>
        <taxon>Bacteria</taxon>
        <taxon>Bacillati</taxon>
        <taxon>Cyanobacteriota</taxon>
        <taxon>Cyanophyceae</taxon>
        <taxon>Nostocales</taxon>
        <taxon>Scytonemataceae</taxon>
        <taxon>Scytonema</taxon>
    </lineage>
</organism>
<dbReference type="RefSeq" id="WP_017747289.1">
    <property type="nucleotide sequence ID" value="NZ_KQ976354.1"/>
</dbReference>
<reference evidence="1 2" key="1">
    <citation type="journal article" date="2013" name="Genome Biol. Evol.">
        <title>Genomes of Stigonematalean cyanobacteria (subsection V) and the evolution of oxygenic photosynthesis from prokaryotes to plastids.</title>
        <authorList>
            <person name="Dagan T."/>
            <person name="Roettger M."/>
            <person name="Stucken K."/>
            <person name="Landan G."/>
            <person name="Koch R."/>
            <person name="Major P."/>
            <person name="Gould S.B."/>
            <person name="Goremykin V.V."/>
            <person name="Rippka R."/>
            <person name="Tandeau de Marsac N."/>
            <person name="Gugger M."/>
            <person name="Lockhart P.J."/>
            <person name="Allen J.F."/>
            <person name="Brune I."/>
            <person name="Maus I."/>
            <person name="Puhler A."/>
            <person name="Martin W.F."/>
        </authorList>
    </citation>
    <scope>NUCLEOTIDE SEQUENCE [LARGE SCALE GENOMIC DNA]</scope>
    <source>
        <strain evidence="1 2">PCC 7110</strain>
    </source>
</reference>
<accession>A0A139X480</accession>
<dbReference type="OrthoDB" id="512176at2"/>